<keyword evidence="3" id="KW-0540">Nuclease</keyword>
<dbReference type="InterPro" id="IPR012933">
    <property type="entry name" value="HicA_mRNA_interferase"/>
</dbReference>
<evidence type="ECO:0008006" key="10">
    <source>
        <dbReference type="Google" id="ProtNLM"/>
    </source>
</evidence>
<evidence type="ECO:0000256" key="1">
    <source>
        <dbReference type="ARBA" id="ARBA00006620"/>
    </source>
</evidence>
<reference evidence="8 9" key="1">
    <citation type="submission" date="2019-10" db="EMBL/GenBank/DDBJ databases">
        <title>Dictyobacter vulcani sp. nov., within the class Ktedonobacteria, isolated from soil of volcanic Mt. Zao.</title>
        <authorList>
            <person name="Zheng Y."/>
            <person name="Wang C.M."/>
            <person name="Sakai Y."/>
            <person name="Abe K."/>
            <person name="Yokota A."/>
            <person name="Yabe S."/>
        </authorList>
    </citation>
    <scope>NUCLEOTIDE SEQUENCE [LARGE SCALE GENOMIC DNA]</scope>
    <source>
        <strain evidence="8 9">W12</strain>
    </source>
</reference>
<name>A0A5J4KJQ1_9CHLR</name>
<dbReference type="Pfam" id="PF07927">
    <property type="entry name" value="HicA_toxin"/>
    <property type="match status" value="1"/>
</dbReference>
<dbReference type="RefSeq" id="WP_151755245.1">
    <property type="nucleotide sequence ID" value="NZ_BKZW01000001.1"/>
</dbReference>
<evidence type="ECO:0000313" key="8">
    <source>
        <dbReference type="EMBL" id="GER87222.1"/>
    </source>
</evidence>
<dbReference type="GO" id="GO:0003729">
    <property type="term" value="F:mRNA binding"/>
    <property type="evidence" value="ECO:0007669"/>
    <property type="project" value="InterPro"/>
</dbReference>
<sequence length="68" mass="7545">MPLKVKKLKAALARAGFIQRPSKGSHTMWVHPALPEHPITISGKDGDDAQKYQIKDVRNALKKVGEEL</sequence>
<dbReference type="SUPFAM" id="SSF54786">
    <property type="entry name" value="YcfA/nrd intein domain"/>
    <property type="match status" value="1"/>
</dbReference>
<keyword evidence="4" id="KW-0255">Endonuclease</keyword>
<evidence type="ECO:0000256" key="2">
    <source>
        <dbReference type="ARBA" id="ARBA00022649"/>
    </source>
</evidence>
<accession>A0A5J4KJQ1</accession>
<evidence type="ECO:0000256" key="6">
    <source>
        <dbReference type="ARBA" id="ARBA00022884"/>
    </source>
</evidence>
<keyword evidence="2" id="KW-1277">Toxin-antitoxin system</keyword>
<evidence type="ECO:0000256" key="3">
    <source>
        <dbReference type="ARBA" id="ARBA00022722"/>
    </source>
</evidence>
<evidence type="ECO:0000313" key="9">
    <source>
        <dbReference type="Proteomes" id="UP000326912"/>
    </source>
</evidence>
<keyword evidence="5" id="KW-0378">Hydrolase</keyword>
<dbReference type="Gene3D" id="3.30.920.30">
    <property type="entry name" value="Hypothetical protein"/>
    <property type="match status" value="1"/>
</dbReference>
<evidence type="ECO:0000256" key="4">
    <source>
        <dbReference type="ARBA" id="ARBA00022759"/>
    </source>
</evidence>
<keyword evidence="9" id="KW-1185">Reference proteome</keyword>
<proteinExistence type="inferred from homology"/>
<evidence type="ECO:0000256" key="5">
    <source>
        <dbReference type="ARBA" id="ARBA00022801"/>
    </source>
</evidence>
<dbReference type="Proteomes" id="UP000326912">
    <property type="component" value="Unassembled WGS sequence"/>
</dbReference>
<comment type="caution">
    <text evidence="8">The sequence shown here is derived from an EMBL/GenBank/DDBJ whole genome shotgun (WGS) entry which is preliminary data.</text>
</comment>
<organism evidence="8 9">
    <name type="scientific">Dictyobacter vulcani</name>
    <dbReference type="NCBI Taxonomy" id="2607529"/>
    <lineage>
        <taxon>Bacteria</taxon>
        <taxon>Bacillati</taxon>
        <taxon>Chloroflexota</taxon>
        <taxon>Ktedonobacteria</taxon>
        <taxon>Ktedonobacterales</taxon>
        <taxon>Dictyobacteraceae</taxon>
        <taxon>Dictyobacter</taxon>
    </lineage>
</organism>
<comment type="similarity">
    <text evidence="1">Belongs to the HicA mRNA interferase family.</text>
</comment>
<dbReference type="EMBL" id="BKZW01000001">
    <property type="protein sequence ID" value="GER87222.1"/>
    <property type="molecule type" value="Genomic_DNA"/>
</dbReference>
<dbReference type="InterPro" id="IPR038570">
    <property type="entry name" value="HicA_sf"/>
</dbReference>
<dbReference type="GO" id="GO:0016787">
    <property type="term" value="F:hydrolase activity"/>
    <property type="evidence" value="ECO:0007669"/>
    <property type="project" value="UniProtKB-KW"/>
</dbReference>
<keyword evidence="6" id="KW-0694">RNA-binding</keyword>
<protein>
    <recommendedName>
        <fullName evidence="10">Type II toxin-antitoxin system HicA family toxin</fullName>
    </recommendedName>
</protein>
<dbReference type="GO" id="GO:0004519">
    <property type="term" value="F:endonuclease activity"/>
    <property type="evidence" value="ECO:0007669"/>
    <property type="project" value="UniProtKB-KW"/>
</dbReference>
<dbReference type="AlphaFoldDB" id="A0A5J4KJQ1"/>
<gene>
    <name evidence="8" type="ORF">KDW_13840</name>
</gene>
<keyword evidence="7" id="KW-0346">Stress response</keyword>
<evidence type="ECO:0000256" key="7">
    <source>
        <dbReference type="ARBA" id="ARBA00023016"/>
    </source>
</evidence>